<dbReference type="GO" id="GO:0006508">
    <property type="term" value="P:proteolysis"/>
    <property type="evidence" value="ECO:0007669"/>
    <property type="project" value="UniProtKB-KW"/>
</dbReference>
<dbReference type="GO" id="GO:0008237">
    <property type="term" value="F:metallopeptidase activity"/>
    <property type="evidence" value="ECO:0007669"/>
    <property type="project" value="UniProtKB-KW"/>
</dbReference>
<keyword evidence="3" id="KW-0645">Protease</keyword>
<keyword evidence="4" id="KW-1185">Reference proteome</keyword>
<evidence type="ECO:0000256" key="1">
    <source>
        <dbReference type="SAM" id="Phobius"/>
    </source>
</evidence>
<feature type="transmembrane region" description="Helical" evidence="1">
    <location>
        <begin position="5"/>
        <end position="25"/>
    </location>
</feature>
<dbReference type="InterPro" id="IPR052710">
    <property type="entry name" value="CAAX_protease"/>
</dbReference>
<accession>A0A263BPW9</accession>
<feature type="transmembrane region" description="Helical" evidence="1">
    <location>
        <begin position="124"/>
        <end position="147"/>
    </location>
</feature>
<reference evidence="4" key="1">
    <citation type="submission" date="2017-08" db="EMBL/GenBank/DDBJ databases">
        <authorList>
            <person name="Huang Z."/>
        </authorList>
    </citation>
    <scope>NUCLEOTIDE SEQUENCE [LARGE SCALE GENOMIC DNA]</scope>
    <source>
        <strain evidence="4">SA5d-4</strain>
    </source>
</reference>
<feature type="transmembrane region" description="Helical" evidence="1">
    <location>
        <begin position="84"/>
        <end position="104"/>
    </location>
</feature>
<dbReference type="InterPro" id="IPR003675">
    <property type="entry name" value="Rce1/LyrA-like_dom"/>
</dbReference>
<dbReference type="PANTHER" id="PTHR36435:SF6">
    <property type="entry name" value="ABORTIVE INFECTION PROTEIN"/>
    <property type="match status" value="1"/>
</dbReference>
<keyword evidence="1" id="KW-0472">Membrane</keyword>
<comment type="caution">
    <text evidence="3">The sequence shown here is derived from an EMBL/GenBank/DDBJ whole genome shotgun (WGS) entry which is preliminary data.</text>
</comment>
<gene>
    <name evidence="3" type="ORF">CIB95_15320</name>
</gene>
<feature type="transmembrane region" description="Helical" evidence="1">
    <location>
        <begin position="203"/>
        <end position="224"/>
    </location>
</feature>
<reference evidence="3 4" key="2">
    <citation type="submission" date="2017-09" db="EMBL/GenBank/DDBJ databases">
        <title>Bacillus patelloidae sp. nov., isolated from the intestinal tract of a marine limpet.</title>
        <authorList>
            <person name="Liu R."/>
            <person name="Dong C."/>
            <person name="Shao Z."/>
        </authorList>
    </citation>
    <scope>NUCLEOTIDE SEQUENCE [LARGE SCALE GENOMIC DNA]</scope>
    <source>
        <strain evidence="3 4">SA5d-4</strain>
    </source>
</reference>
<dbReference type="Proteomes" id="UP000217083">
    <property type="component" value="Unassembled WGS sequence"/>
</dbReference>
<keyword evidence="1" id="KW-1133">Transmembrane helix</keyword>
<evidence type="ECO:0000313" key="3">
    <source>
        <dbReference type="EMBL" id="OZM55805.1"/>
    </source>
</evidence>
<dbReference type="GO" id="GO:0004175">
    <property type="term" value="F:endopeptidase activity"/>
    <property type="evidence" value="ECO:0007669"/>
    <property type="project" value="UniProtKB-ARBA"/>
</dbReference>
<keyword evidence="3" id="KW-0378">Hydrolase</keyword>
<sequence length="245" mass="27907">MKSRYWWVILTYIAMQFSIYLLVPLHSIMGVETPLEDWIETKEVVGTWVFYSFTIGLLLIIYLLRQDIKERHQAPNRVSRLSAVKWSIIGVFLAFAAQITAGLIEVNLFNIEAGSENTESLVEIAKALPLFVIVGGLIAPILEEILFRKIIFGSLYKKFNNFFVAAIISSLLFAVIHVDFTHLLIYTAMGFTFAYLYVKTNRILVPIIAHAAMNSIVFLMNFFVDIEELEKQLEQAIAIFIGGIF</sequence>
<dbReference type="Pfam" id="PF02517">
    <property type="entry name" value="Rce1-like"/>
    <property type="match status" value="1"/>
</dbReference>
<feature type="transmembrane region" description="Helical" evidence="1">
    <location>
        <begin position="45"/>
        <end position="64"/>
    </location>
</feature>
<keyword evidence="3" id="KW-0482">Metalloprotease</keyword>
<organism evidence="3 4">
    <name type="scientific">Lottiidibacillus patelloidae</name>
    <dbReference type="NCBI Taxonomy" id="2670334"/>
    <lineage>
        <taxon>Bacteria</taxon>
        <taxon>Bacillati</taxon>
        <taxon>Bacillota</taxon>
        <taxon>Bacilli</taxon>
        <taxon>Bacillales</taxon>
        <taxon>Bacillaceae</taxon>
        <taxon>Lottiidibacillus</taxon>
    </lineage>
</organism>
<dbReference type="RefSeq" id="WP_094926613.1">
    <property type="nucleotide sequence ID" value="NZ_NPIA01000012.1"/>
</dbReference>
<evidence type="ECO:0000313" key="4">
    <source>
        <dbReference type="Proteomes" id="UP000217083"/>
    </source>
</evidence>
<feature type="transmembrane region" description="Helical" evidence="1">
    <location>
        <begin position="183"/>
        <end position="198"/>
    </location>
</feature>
<keyword evidence="1" id="KW-0812">Transmembrane</keyword>
<dbReference type="PANTHER" id="PTHR36435">
    <property type="entry name" value="SLR1288 PROTEIN"/>
    <property type="match status" value="1"/>
</dbReference>
<protein>
    <submittedName>
        <fullName evidence="3">CPBP family intramembrane metalloprotease</fullName>
    </submittedName>
</protein>
<feature type="transmembrane region" description="Helical" evidence="1">
    <location>
        <begin position="159"/>
        <end position="177"/>
    </location>
</feature>
<dbReference type="GO" id="GO:0080120">
    <property type="term" value="P:CAAX-box protein maturation"/>
    <property type="evidence" value="ECO:0007669"/>
    <property type="project" value="UniProtKB-ARBA"/>
</dbReference>
<dbReference type="EMBL" id="NPIA01000012">
    <property type="protein sequence ID" value="OZM55805.1"/>
    <property type="molecule type" value="Genomic_DNA"/>
</dbReference>
<evidence type="ECO:0000259" key="2">
    <source>
        <dbReference type="Pfam" id="PF02517"/>
    </source>
</evidence>
<name>A0A263BPW9_9BACI</name>
<dbReference type="AlphaFoldDB" id="A0A263BPW9"/>
<feature type="domain" description="CAAX prenyl protease 2/Lysostaphin resistance protein A-like" evidence="2">
    <location>
        <begin position="128"/>
        <end position="215"/>
    </location>
</feature>
<proteinExistence type="predicted"/>